<dbReference type="PANTHER" id="PTHR46481:SF10">
    <property type="entry name" value="ZINC FINGER BED DOMAIN-CONTAINING PROTEIN 39"/>
    <property type="match status" value="1"/>
</dbReference>
<accession>A0A3M7R6G7</accession>
<sequence length="525" mass="60007">MDSSIKRKYFVPGLYQKHRRMPKILNNYDFDTSYLQKPRENFSAKCKLCGKTVRASMRVTTNFVNHVKKFHPSSQADSFASVLSEDRTLPTPPQHQLNALDVSIVSALIKCSVPLAVLHMSAFSALLNQLNPEVDTICPSSVNNDIIPHLVEQTRLQLMDLLSQASSTSLLLDYWSLEECQYVCLYASFVDQEWSQRTVMLHCQKISKIEDVNSAVQHSLNEYNLQHRVYSLCLTSSSGLALQLLLENLSLNCEKFISCSLLLEKIVSDGLKKAAPLSQKKLALDKLLDLKPDLDADNESTNDLVSLFKPFNELKSDLEKDAASISVIYPAFKGLQTHLSLFRESRVHDVAKELEKWLEERLGFVRSIPVFSIAAMLNPNFGLSWMDEEEHSQNEKMLASEFLKEAKVYREQNDVKDVKINVPRRKSYLCLSRTIGADNEYSNELNSYIMYVKAFSYDENFRLLDFWRSNEKTYPNLSSFVKKILPASIGLANRDKLAQDFMQKMELKNELANVESILFVKFNNS</sequence>
<dbReference type="InterPro" id="IPR008906">
    <property type="entry name" value="HATC_C_dom"/>
</dbReference>
<dbReference type="PANTHER" id="PTHR46481">
    <property type="entry name" value="ZINC FINGER BED DOMAIN-CONTAINING PROTEIN 4"/>
    <property type="match status" value="1"/>
</dbReference>
<name>A0A3M7R6G7_BRAPC</name>
<evidence type="ECO:0000259" key="9">
    <source>
        <dbReference type="Pfam" id="PF02892"/>
    </source>
</evidence>
<dbReference type="AlphaFoldDB" id="A0A3M7R6G7"/>
<evidence type="ECO:0000256" key="1">
    <source>
        <dbReference type="ARBA" id="ARBA00004123"/>
    </source>
</evidence>
<evidence type="ECO:0000313" key="12">
    <source>
        <dbReference type="Proteomes" id="UP000276133"/>
    </source>
</evidence>
<keyword evidence="4" id="KW-0862">Zinc</keyword>
<keyword evidence="5" id="KW-0805">Transcription regulation</keyword>
<dbReference type="GO" id="GO:0046983">
    <property type="term" value="F:protein dimerization activity"/>
    <property type="evidence" value="ECO:0007669"/>
    <property type="project" value="InterPro"/>
</dbReference>
<evidence type="ECO:0000256" key="2">
    <source>
        <dbReference type="ARBA" id="ARBA00022723"/>
    </source>
</evidence>
<feature type="domain" description="HAT C-terminal dimerisation" evidence="10">
    <location>
        <begin position="444"/>
        <end position="485"/>
    </location>
</feature>
<evidence type="ECO:0000256" key="7">
    <source>
        <dbReference type="ARBA" id="ARBA00023163"/>
    </source>
</evidence>
<dbReference type="GO" id="GO:0005634">
    <property type="term" value="C:nucleus"/>
    <property type="evidence" value="ECO:0007669"/>
    <property type="project" value="UniProtKB-SubCell"/>
</dbReference>
<comment type="caution">
    <text evidence="11">The sequence shown here is derived from an EMBL/GenBank/DDBJ whole genome shotgun (WGS) entry which is preliminary data.</text>
</comment>
<dbReference type="InterPro" id="IPR003656">
    <property type="entry name" value="Znf_BED"/>
</dbReference>
<keyword evidence="3" id="KW-0863">Zinc-finger</keyword>
<evidence type="ECO:0000259" key="10">
    <source>
        <dbReference type="Pfam" id="PF05699"/>
    </source>
</evidence>
<dbReference type="SUPFAM" id="SSF53098">
    <property type="entry name" value="Ribonuclease H-like"/>
    <property type="match status" value="1"/>
</dbReference>
<evidence type="ECO:0000313" key="11">
    <source>
        <dbReference type="EMBL" id="RNA19150.1"/>
    </source>
</evidence>
<dbReference type="Pfam" id="PF05699">
    <property type="entry name" value="Dimer_Tnp_hAT"/>
    <property type="match status" value="1"/>
</dbReference>
<protein>
    <submittedName>
        <fullName evidence="11">Zinc finger BED domain-containing DAYSLEEPER</fullName>
    </submittedName>
</protein>
<comment type="subcellular location">
    <subcellularLocation>
        <location evidence="1">Nucleus</location>
    </subcellularLocation>
</comment>
<evidence type="ECO:0000256" key="4">
    <source>
        <dbReference type="ARBA" id="ARBA00022833"/>
    </source>
</evidence>
<dbReference type="GO" id="GO:0003677">
    <property type="term" value="F:DNA binding"/>
    <property type="evidence" value="ECO:0007669"/>
    <property type="project" value="UniProtKB-KW"/>
</dbReference>
<reference evidence="11 12" key="1">
    <citation type="journal article" date="2018" name="Sci. Rep.">
        <title>Genomic signatures of local adaptation to the degree of environmental predictability in rotifers.</title>
        <authorList>
            <person name="Franch-Gras L."/>
            <person name="Hahn C."/>
            <person name="Garcia-Roger E.M."/>
            <person name="Carmona M.J."/>
            <person name="Serra M."/>
            <person name="Gomez A."/>
        </authorList>
    </citation>
    <scope>NUCLEOTIDE SEQUENCE [LARGE SCALE GENOMIC DNA]</scope>
    <source>
        <strain evidence="11">HYR1</strain>
    </source>
</reference>
<gene>
    <name evidence="11" type="ORF">BpHYR1_040981</name>
</gene>
<organism evidence="11 12">
    <name type="scientific">Brachionus plicatilis</name>
    <name type="common">Marine rotifer</name>
    <name type="synonym">Brachionus muelleri</name>
    <dbReference type="NCBI Taxonomy" id="10195"/>
    <lineage>
        <taxon>Eukaryota</taxon>
        <taxon>Metazoa</taxon>
        <taxon>Spiralia</taxon>
        <taxon>Gnathifera</taxon>
        <taxon>Rotifera</taxon>
        <taxon>Eurotatoria</taxon>
        <taxon>Monogononta</taxon>
        <taxon>Pseudotrocha</taxon>
        <taxon>Ploima</taxon>
        <taxon>Brachionidae</taxon>
        <taxon>Brachionus</taxon>
    </lineage>
</organism>
<evidence type="ECO:0000256" key="5">
    <source>
        <dbReference type="ARBA" id="ARBA00023015"/>
    </source>
</evidence>
<dbReference type="InterPro" id="IPR012337">
    <property type="entry name" value="RNaseH-like_sf"/>
</dbReference>
<dbReference type="Proteomes" id="UP000276133">
    <property type="component" value="Unassembled WGS sequence"/>
</dbReference>
<keyword evidence="12" id="KW-1185">Reference proteome</keyword>
<keyword evidence="8" id="KW-0539">Nucleus</keyword>
<dbReference type="GO" id="GO:0008270">
    <property type="term" value="F:zinc ion binding"/>
    <property type="evidence" value="ECO:0007669"/>
    <property type="project" value="UniProtKB-KW"/>
</dbReference>
<evidence type="ECO:0000256" key="6">
    <source>
        <dbReference type="ARBA" id="ARBA00023125"/>
    </source>
</evidence>
<evidence type="ECO:0000256" key="3">
    <source>
        <dbReference type="ARBA" id="ARBA00022771"/>
    </source>
</evidence>
<dbReference type="OrthoDB" id="10057873at2759"/>
<keyword evidence="2" id="KW-0479">Metal-binding</keyword>
<dbReference type="InterPro" id="IPR052035">
    <property type="entry name" value="ZnF_BED_domain_contain"/>
</dbReference>
<dbReference type="Pfam" id="PF02892">
    <property type="entry name" value="zf-BED"/>
    <property type="match status" value="1"/>
</dbReference>
<proteinExistence type="predicted"/>
<keyword evidence="6" id="KW-0238">DNA-binding</keyword>
<dbReference type="EMBL" id="REGN01004093">
    <property type="protein sequence ID" value="RNA19150.1"/>
    <property type="molecule type" value="Genomic_DNA"/>
</dbReference>
<evidence type="ECO:0000256" key="8">
    <source>
        <dbReference type="ARBA" id="ARBA00023242"/>
    </source>
</evidence>
<keyword evidence="7" id="KW-0804">Transcription</keyword>
<feature type="domain" description="BED-type" evidence="9">
    <location>
        <begin position="38"/>
        <end position="72"/>
    </location>
</feature>